<dbReference type="InParanoid" id="J0CUF9"/>
<evidence type="ECO:0000313" key="2">
    <source>
        <dbReference type="Proteomes" id="UP000006514"/>
    </source>
</evidence>
<name>J0CUF9_AURST</name>
<sequence length="185" mass="19420">PLGIIPAAGEAASPFDSRATLPAASSRPPSALNAHLRAAVLWQCSGGLGAFAHRGGFVVTSDHSPPASNRRAATPALSIDDPDSPVFTIFALEDALHSSVPGRHLIAAASSSPPTTALQHPTVVPRPLRSPLMTPIRLYSPSSPWKMLFILLSPGDTVGRDLEVAPYPPLAFLRLVLRLLPGPLR</sequence>
<gene>
    <name evidence="1" type="ORF">AURDEDRAFT_176991</name>
</gene>
<protein>
    <submittedName>
        <fullName evidence="1">Uncharacterized protein</fullName>
    </submittedName>
</protein>
<feature type="non-terminal residue" evidence="1">
    <location>
        <position position="1"/>
    </location>
</feature>
<dbReference type="AlphaFoldDB" id="J0CUF9"/>
<dbReference type="KEGG" id="adl:AURDEDRAFT_176991"/>
<proteinExistence type="predicted"/>
<accession>J0CUF9</accession>
<dbReference type="Proteomes" id="UP000006514">
    <property type="component" value="Unassembled WGS sequence"/>
</dbReference>
<keyword evidence="2" id="KW-1185">Reference proteome</keyword>
<reference evidence="2" key="1">
    <citation type="journal article" date="2012" name="Science">
        <title>The Paleozoic origin of enzymatic lignin decomposition reconstructed from 31 fungal genomes.</title>
        <authorList>
            <person name="Floudas D."/>
            <person name="Binder M."/>
            <person name="Riley R."/>
            <person name="Barry K."/>
            <person name="Blanchette R.A."/>
            <person name="Henrissat B."/>
            <person name="Martinez A.T."/>
            <person name="Otillar R."/>
            <person name="Spatafora J.W."/>
            <person name="Yadav J.S."/>
            <person name="Aerts A."/>
            <person name="Benoit I."/>
            <person name="Boyd A."/>
            <person name="Carlson A."/>
            <person name="Copeland A."/>
            <person name="Coutinho P.M."/>
            <person name="de Vries R.P."/>
            <person name="Ferreira P."/>
            <person name="Findley K."/>
            <person name="Foster B."/>
            <person name="Gaskell J."/>
            <person name="Glotzer D."/>
            <person name="Gorecki P."/>
            <person name="Heitman J."/>
            <person name="Hesse C."/>
            <person name="Hori C."/>
            <person name="Igarashi K."/>
            <person name="Jurgens J.A."/>
            <person name="Kallen N."/>
            <person name="Kersten P."/>
            <person name="Kohler A."/>
            <person name="Kuees U."/>
            <person name="Kumar T.K.A."/>
            <person name="Kuo A."/>
            <person name="LaButti K."/>
            <person name="Larrondo L.F."/>
            <person name="Lindquist E."/>
            <person name="Ling A."/>
            <person name="Lombard V."/>
            <person name="Lucas S."/>
            <person name="Lundell T."/>
            <person name="Martin R."/>
            <person name="McLaughlin D.J."/>
            <person name="Morgenstern I."/>
            <person name="Morin E."/>
            <person name="Murat C."/>
            <person name="Nagy L.G."/>
            <person name="Nolan M."/>
            <person name="Ohm R.A."/>
            <person name="Patyshakuliyeva A."/>
            <person name="Rokas A."/>
            <person name="Ruiz-Duenas F.J."/>
            <person name="Sabat G."/>
            <person name="Salamov A."/>
            <person name="Samejima M."/>
            <person name="Schmutz J."/>
            <person name="Slot J.C."/>
            <person name="St John F."/>
            <person name="Stenlid J."/>
            <person name="Sun H."/>
            <person name="Sun S."/>
            <person name="Syed K."/>
            <person name="Tsang A."/>
            <person name="Wiebenga A."/>
            <person name="Young D."/>
            <person name="Pisabarro A."/>
            <person name="Eastwood D.C."/>
            <person name="Martin F."/>
            <person name="Cullen D."/>
            <person name="Grigoriev I.V."/>
            <person name="Hibbett D.S."/>
        </authorList>
    </citation>
    <scope>NUCLEOTIDE SEQUENCE [LARGE SCALE GENOMIC DNA]</scope>
    <source>
        <strain evidence="2">TFB10046</strain>
    </source>
</reference>
<dbReference type="EMBL" id="JH688041">
    <property type="protein sequence ID" value="EJD33946.1"/>
    <property type="molecule type" value="Genomic_DNA"/>
</dbReference>
<organism evidence="1 2">
    <name type="scientific">Auricularia subglabra (strain TFB-10046 / SS5)</name>
    <name type="common">White-rot fungus</name>
    <name type="synonym">Auricularia delicata (strain TFB10046)</name>
    <dbReference type="NCBI Taxonomy" id="717982"/>
    <lineage>
        <taxon>Eukaryota</taxon>
        <taxon>Fungi</taxon>
        <taxon>Dikarya</taxon>
        <taxon>Basidiomycota</taxon>
        <taxon>Agaricomycotina</taxon>
        <taxon>Agaricomycetes</taxon>
        <taxon>Auriculariales</taxon>
        <taxon>Auriculariaceae</taxon>
        <taxon>Auricularia</taxon>
    </lineage>
</organism>
<evidence type="ECO:0000313" key="1">
    <source>
        <dbReference type="EMBL" id="EJD33946.1"/>
    </source>
</evidence>